<protein>
    <submittedName>
        <fullName evidence="1">Uncharacterized protein</fullName>
    </submittedName>
</protein>
<reference evidence="1" key="1">
    <citation type="submission" date="2023-04" db="EMBL/GenBank/DDBJ databases">
        <title>Draft Genome sequencing of Naganishia species isolated from polar environments using Oxford Nanopore Technology.</title>
        <authorList>
            <person name="Leo P."/>
            <person name="Venkateswaran K."/>
        </authorList>
    </citation>
    <scope>NUCLEOTIDE SEQUENCE</scope>
    <source>
        <strain evidence="1">MNA-CCFEE 5261</strain>
    </source>
</reference>
<keyword evidence="2" id="KW-1185">Reference proteome</keyword>
<gene>
    <name evidence="1" type="ORF">QFC19_002702</name>
</gene>
<sequence length="135" mass="14665">MPTNSAQPSLENSSSPNKASAMANGNDESERDELYKLSPNKLVEDVSSLGSAVSNNQAEVFPVFSRDTARGNVIGENLTATTVSQDSSPLTTEFDNKSITCEHGRLCPYQTRNVKVISYVSESASEHRGTFVYRV</sequence>
<evidence type="ECO:0000313" key="2">
    <source>
        <dbReference type="Proteomes" id="UP001241377"/>
    </source>
</evidence>
<accession>A0ACC2W834</accession>
<proteinExistence type="predicted"/>
<evidence type="ECO:0000313" key="1">
    <source>
        <dbReference type="EMBL" id="KAJ9107797.1"/>
    </source>
</evidence>
<name>A0ACC2W834_9TREE</name>
<dbReference type="EMBL" id="JASBWR010000024">
    <property type="protein sequence ID" value="KAJ9107797.1"/>
    <property type="molecule type" value="Genomic_DNA"/>
</dbReference>
<dbReference type="Proteomes" id="UP001241377">
    <property type="component" value="Unassembled WGS sequence"/>
</dbReference>
<organism evidence="1 2">
    <name type="scientific">Naganishia cerealis</name>
    <dbReference type="NCBI Taxonomy" id="610337"/>
    <lineage>
        <taxon>Eukaryota</taxon>
        <taxon>Fungi</taxon>
        <taxon>Dikarya</taxon>
        <taxon>Basidiomycota</taxon>
        <taxon>Agaricomycotina</taxon>
        <taxon>Tremellomycetes</taxon>
        <taxon>Filobasidiales</taxon>
        <taxon>Filobasidiaceae</taxon>
        <taxon>Naganishia</taxon>
    </lineage>
</organism>
<comment type="caution">
    <text evidence="1">The sequence shown here is derived from an EMBL/GenBank/DDBJ whole genome shotgun (WGS) entry which is preliminary data.</text>
</comment>